<dbReference type="RefSeq" id="WP_133067219.1">
    <property type="nucleotide sequence ID" value="NZ_OBEH01000002.1"/>
</dbReference>
<sequence>MKKPEVLQLDFGFDVIPVVPQKNPADTHKKTADFVFDFMDCLTAPTIVFPSAWQDTIPKDLLSHIPIARLLCLNKGEMMASIPEMIAYMMPRTFESPLPSEWVNIYTWAGAQYAHRFKGADQQEVMAEIAPKELSEYEKGLLTNLRRWIYEKRRKALKHRMKSESQSQPKAKAPMQTGLFGDGP</sequence>
<reference evidence="3" key="1">
    <citation type="submission" date="2017-09" db="EMBL/GenBank/DDBJ databases">
        <authorList>
            <person name="Varghese N."/>
            <person name="Submissions S."/>
        </authorList>
    </citation>
    <scope>NUCLEOTIDE SEQUENCE [LARGE SCALE GENOMIC DNA]</scope>
    <source>
        <strain evidence="3">DSM 25885</strain>
    </source>
</reference>
<accession>A0A285MS92</accession>
<name>A0A285MS92_9FLAO</name>
<proteinExistence type="predicted"/>
<keyword evidence="3" id="KW-1185">Reference proteome</keyword>
<organism evidence="2 3">
    <name type="scientific">Flagellimonas pacifica</name>
    <dbReference type="NCBI Taxonomy" id="1247520"/>
    <lineage>
        <taxon>Bacteria</taxon>
        <taxon>Pseudomonadati</taxon>
        <taxon>Bacteroidota</taxon>
        <taxon>Flavobacteriia</taxon>
        <taxon>Flavobacteriales</taxon>
        <taxon>Flavobacteriaceae</taxon>
        <taxon>Flagellimonas</taxon>
    </lineage>
</organism>
<dbReference type="OrthoDB" id="669220at2"/>
<evidence type="ECO:0000256" key="1">
    <source>
        <dbReference type="SAM" id="MobiDB-lite"/>
    </source>
</evidence>
<feature type="region of interest" description="Disordered" evidence="1">
    <location>
        <begin position="159"/>
        <end position="184"/>
    </location>
</feature>
<protein>
    <submittedName>
        <fullName evidence="2">Uncharacterized protein</fullName>
    </submittedName>
</protein>
<gene>
    <name evidence="2" type="ORF">SAMN06265377_1364</name>
</gene>
<dbReference type="EMBL" id="OBEH01000002">
    <property type="protein sequence ID" value="SNY99553.1"/>
    <property type="molecule type" value="Genomic_DNA"/>
</dbReference>
<evidence type="ECO:0000313" key="2">
    <source>
        <dbReference type="EMBL" id="SNY99553.1"/>
    </source>
</evidence>
<evidence type="ECO:0000313" key="3">
    <source>
        <dbReference type="Proteomes" id="UP000219048"/>
    </source>
</evidence>
<dbReference type="AlphaFoldDB" id="A0A285MS92"/>
<dbReference type="Proteomes" id="UP000219048">
    <property type="component" value="Unassembled WGS sequence"/>
</dbReference>